<dbReference type="InterPro" id="IPR011711">
    <property type="entry name" value="GntR_C"/>
</dbReference>
<dbReference type="Pfam" id="PF07729">
    <property type="entry name" value="FCD"/>
    <property type="match status" value="1"/>
</dbReference>
<keyword evidence="1" id="KW-0805">Transcription regulation</keyword>
<dbReference type="EMBL" id="JAZDDG010000002">
    <property type="protein sequence ID" value="MEE1975460.1"/>
    <property type="molecule type" value="Genomic_DNA"/>
</dbReference>
<dbReference type="RefSeq" id="WP_272650281.1">
    <property type="nucleotide sequence ID" value="NZ_JAZDDG010000002.1"/>
</dbReference>
<dbReference type="SMART" id="SM00895">
    <property type="entry name" value="FCD"/>
    <property type="match status" value="1"/>
</dbReference>
<dbReference type="SUPFAM" id="SSF48008">
    <property type="entry name" value="GntR ligand-binding domain-like"/>
    <property type="match status" value="1"/>
</dbReference>
<evidence type="ECO:0000313" key="5">
    <source>
        <dbReference type="EMBL" id="MEE1975460.1"/>
    </source>
</evidence>
<dbReference type="PANTHER" id="PTHR43537:SF52">
    <property type="entry name" value="FATTY ACID METABOLISM REGULATOR PROTEIN"/>
    <property type="match status" value="1"/>
</dbReference>
<evidence type="ECO:0000256" key="1">
    <source>
        <dbReference type="ARBA" id="ARBA00023015"/>
    </source>
</evidence>
<keyword evidence="3" id="KW-0804">Transcription</keyword>
<keyword evidence="2" id="KW-0238">DNA-binding</keyword>
<evidence type="ECO:0000256" key="3">
    <source>
        <dbReference type="ARBA" id="ARBA00023163"/>
    </source>
</evidence>
<proteinExistence type="predicted"/>
<dbReference type="PANTHER" id="PTHR43537">
    <property type="entry name" value="TRANSCRIPTIONAL REGULATOR, GNTR FAMILY"/>
    <property type="match status" value="1"/>
</dbReference>
<dbReference type="InterPro" id="IPR036388">
    <property type="entry name" value="WH-like_DNA-bd_sf"/>
</dbReference>
<keyword evidence="6" id="KW-1185">Reference proteome</keyword>
<dbReference type="Proteomes" id="UP001356308">
    <property type="component" value="Unassembled WGS sequence"/>
</dbReference>
<dbReference type="InterPro" id="IPR008920">
    <property type="entry name" value="TF_FadR/GntR_C"/>
</dbReference>
<dbReference type="Gene3D" id="1.20.120.530">
    <property type="entry name" value="GntR ligand-binding domain-like"/>
    <property type="match status" value="1"/>
</dbReference>
<name>A0ABU7IR95_9FLAO</name>
<dbReference type="Gene3D" id="1.10.10.10">
    <property type="entry name" value="Winged helix-like DNA-binding domain superfamily/Winged helix DNA-binding domain"/>
    <property type="match status" value="1"/>
</dbReference>
<gene>
    <name evidence="5" type="ORF">V1I91_05240</name>
</gene>
<organism evidence="5 6">
    <name type="scientific">Maribacter cobaltidurans</name>
    <dbReference type="NCBI Taxonomy" id="1178778"/>
    <lineage>
        <taxon>Bacteria</taxon>
        <taxon>Pseudomonadati</taxon>
        <taxon>Bacteroidota</taxon>
        <taxon>Flavobacteriia</taxon>
        <taxon>Flavobacteriales</taxon>
        <taxon>Flavobacteriaceae</taxon>
        <taxon>Maribacter</taxon>
    </lineage>
</organism>
<evidence type="ECO:0000256" key="2">
    <source>
        <dbReference type="ARBA" id="ARBA00023125"/>
    </source>
</evidence>
<dbReference type="InterPro" id="IPR036390">
    <property type="entry name" value="WH_DNA-bd_sf"/>
</dbReference>
<sequence length="205" mass="23483">MLEQVNNNAEAAYTQLRKLIVTKKIIPGESIGQKELSQILNTNIDCLDIALKKLRKETLITLSSDKEVTVRQVRTKEIIDVLDCRIALETKAVELFTLSAPQARIDDLRNLMVPFENGPRNAHVFQKIDRLFHELIIKNCGNPKLIDLFMKSNFWPELELLGPTRPLKEILQEHLDIISAIHNREVDSAVHLMREHLESCKCSVL</sequence>
<comment type="caution">
    <text evidence="5">The sequence shown here is derived from an EMBL/GenBank/DDBJ whole genome shotgun (WGS) entry which is preliminary data.</text>
</comment>
<reference evidence="5 6" key="1">
    <citation type="submission" date="2024-01" db="EMBL/GenBank/DDBJ databases">
        <title>Maribacter spp. originated from different algae showed divergent polysaccharides utilization ability.</title>
        <authorList>
            <person name="Wang H."/>
            <person name="Wu Y."/>
        </authorList>
    </citation>
    <scope>NUCLEOTIDE SEQUENCE [LARGE SCALE GENOMIC DNA]</scope>
    <source>
        <strain evidence="5 6">PR1</strain>
    </source>
</reference>
<evidence type="ECO:0000313" key="6">
    <source>
        <dbReference type="Proteomes" id="UP001356308"/>
    </source>
</evidence>
<evidence type="ECO:0000259" key="4">
    <source>
        <dbReference type="SMART" id="SM00895"/>
    </source>
</evidence>
<accession>A0ABU7IR95</accession>
<protein>
    <submittedName>
        <fullName evidence="5">GntR family transcriptional regulator</fullName>
    </submittedName>
</protein>
<dbReference type="SUPFAM" id="SSF46785">
    <property type="entry name" value="Winged helix' DNA-binding domain"/>
    <property type="match status" value="1"/>
</dbReference>
<feature type="domain" description="GntR C-terminal" evidence="4">
    <location>
        <begin position="80"/>
        <end position="199"/>
    </location>
</feature>